<gene>
    <name evidence="1" type="ORF">LNTAR_24436</name>
</gene>
<evidence type="ECO:0000313" key="2">
    <source>
        <dbReference type="Proteomes" id="UP000004947"/>
    </source>
</evidence>
<dbReference type="PANTHER" id="PTHR34374">
    <property type="entry name" value="LARGE RIBOSOMAL RNA SUBUNIT ACCUMULATION PROTEIN YCED HOMOLOG 1, CHLOROPLASTIC"/>
    <property type="match status" value="1"/>
</dbReference>
<keyword evidence="2" id="KW-1185">Reference proteome</keyword>
<comment type="caution">
    <text evidence="1">The sequence shown here is derived from an EMBL/GenBank/DDBJ whole genome shotgun (WGS) entry which is preliminary data.</text>
</comment>
<organism evidence="1 2">
    <name type="scientific">Lentisphaera araneosa HTCC2155</name>
    <dbReference type="NCBI Taxonomy" id="313628"/>
    <lineage>
        <taxon>Bacteria</taxon>
        <taxon>Pseudomonadati</taxon>
        <taxon>Lentisphaerota</taxon>
        <taxon>Lentisphaeria</taxon>
        <taxon>Lentisphaerales</taxon>
        <taxon>Lentisphaeraceae</taxon>
        <taxon>Lentisphaera</taxon>
    </lineage>
</organism>
<dbReference type="Pfam" id="PF02620">
    <property type="entry name" value="YceD"/>
    <property type="match status" value="1"/>
</dbReference>
<protein>
    <recommendedName>
        <fullName evidence="3">DUF177 domain-containing protein</fullName>
    </recommendedName>
</protein>
<dbReference type="PANTHER" id="PTHR34374:SF1">
    <property type="entry name" value="LARGE RIBOSOMAL RNA SUBUNIT ACCUMULATION PROTEIN YCED HOMOLOG 1, CHLOROPLASTIC"/>
    <property type="match status" value="1"/>
</dbReference>
<accession>A6DT58</accession>
<dbReference type="RefSeq" id="WP_007281007.1">
    <property type="nucleotide sequence ID" value="NZ_ABCK01000035.1"/>
</dbReference>
<reference evidence="1 2" key="1">
    <citation type="journal article" date="2010" name="J. Bacteriol.">
        <title>Genome sequence of Lentisphaera araneosa HTCC2155T, the type species of the order Lentisphaerales in the phylum Lentisphaerae.</title>
        <authorList>
            <person name="Thrash J.C."/>
            <person name="Cho J.C."/>
            <person name="Vergin K.L."/>
            <person name="Morris R.M."/>
            <person name="Giovannoni S.J."/>
        </authorList>
    </citation>
    <scope>NUCLEOTIDE SEQUENCE [LARGE SCALE GENOMIC DNA]</scope>
    <source>
        <strain evidence="1 2">HTCC2155</strain>
    </source>
</reference>
<evidence type="ECO:0008006" key="3">
    <source>
        <dbReference type="Google" id="ProtNLM"/>
    </source>
</evidence>
<dbReference type="AlphaFoldDB" id="A6DT58"/>
<proteinExistence type="predicted"/>
<dbReference type="Proteomes" id="UP000004947">
    <property type="component" value="Unassembled WGS sequence"/>
</dbReference>
<dbReference type="EMBL" id="ABCK01000035">
    <property type="protein sequence ID" value="EDM25131.1"/>
    <property type="molecule type" value="Genomic_DNA"/>
</dbReference>
<dbReference type="eggNOG" id="COG1399">
    <property type="taxonomic scope" value="Bacteria"/>
</dbReference>
<sequence length="160" mass="18119">MPLHPLQINKFHIPEFGMKIEDEIDSSIMGLPTSYREKSYGPMQAKLDVSLLDQMDTLLIRGHVSVDMQCNCDRCNSDFTHLLESEEICHHIENCPDIIDLTEYIREDILLTFPQHYLCSDDCQGLCSGCGANLNKESCQCSKPDNGGSFDNILDNLNFD</sequence>
<name>A6DT58_9BACT</name>
<dbReference type="OrthoDB" id="9790372at2"/>
<dbReference type="InterPro" id="IPR003772">
    <property type="entry name" value="YceD"/>
</dbReference>
<dbReference type="STRING" id="313628.LNTAR_24436"/>
<evidence type="ECO:0000313" key="1">
    <source>
        <dbReference type="EMBL" id="EDM25131.1"/>
    </source>
</evidence>